<dbReference type="EMBL" id="FNRA01000006">
    <property type="protein sequence ID" value="SEA86151.1"/>
    <property type="molecule type" value="Genomic_DNA"/>
</dbReference>
<gene>
    <name evidence="1" type="ORF">SAMN05443550_10652</name>
</gene>
<dbReference type="RefSeq" id="WP_090556993.1">
    <property type="nucleotide sequence ID" value="NZ_FNRA01000006.1"/>
</dbReference>
<protein>
    <submittedName>
        <fullName evidence="1">Uncharacterized protein</fullName>
    </submittedName>
</protein>
<dbReference type="AlphaFoldDB" id="A0A1H4EM99"/>
<dbReference type="OrthoDB" id="1495176at2"/>
<dbReference type="Proteomes" id="UP000198850">
    <property type="component" value="Unassembled WGS sequence"/>
</dbReference>
<organism evidence="1 2">
    <name type="scientific">Pedobacter hartonius</name>
    <dbReference type="NCBI Taxonomy" id="425514"/>
    <lineage>
        <taxon>Bacteria</taxon>
        <taxon>Pseudomonadati</taxon>
        <taxon>Bacteroidota</taxon>
        <taxon>Sphingobacteriia</taxon>
        <taxon>Sphingobacteriales</taxon>
        <taxon>Sphingobacteriaceae</taxon>
        <taxon>Pedobacter</taxon>
    </lineage>
</organism>
<name>A0A1H4EM99_9SPHI</name>
<keyword evidence="2" id="KW-1185">Reference proteome</keyword>
<evidence type="ECO:0000313" key="2">
    <source>
        <dbReference type="Proteomes" id="UP000198850"/>
    </source>
</evidence>
<proteinExistence type="predicted"/>
<reference evidence="1 2" key="1">
    <citation type="submission" date="2016-10" db="EMBL/GenBank/DDBJ databases">
        <authorList>
            <person name="de Groot N.N."/>
        </authorList>
    </citation>
    <scope>NUCLEOTIDE SEQUENCE [LARGE SCALE GENOMIC DNA]</scope>
    <source>
        <strain evidence="1 2">DSM 19033</strain>
    </source>
</reference>
<accession>A0A1H4EM99</accession>
<dbReference type="STRING" id="425514.SAMN05443550_10652"/>
<evidence type="ECO:0000313" key="1">
    <source>
        <dbReference type="EMBL" id="SEA86151.1"/>
    </source>
</evidence>
<sequence>MNHRGRFQVQGKNLEDSNSWAQDVPLLAITGIELLNNLHERLRSSDASIRSKGFAKCRRFIAAARENGGVNISGMGKPLIKSFPKNFTERLDLEVHLGIAFIKE</sequence>